<evidence type="ECO:0000313" key="2">
    <source>
        <dbReference type="Proteomes" id="UP000538666"/>
    </source>
</evidence>
<dbReference type="InterPro" id="IPR025427">
    <property type="entry name" value="DUF4160"/>
</dbReference>
<gene>
    <name evidence="1" type="ORF">HNQ77_003556</name>
</gene>
<keyword evidence="2" id="KW-1185">Reference proteome</keyword>
<dbReference type="Pfam" id="PF13711">
    <property type="entry name" value="DUF4160"/>
    <property type="match status" value="1"/>
</dbReference>
<evidence type="ECO:0008006" key="3">
    <source>
        <dbReference type="Google" id="ProtNLM"/>
    </source>
</evidence>
<protein>
    <recommendedName>
        <fullName evidence="3">DUF4160 domain-containing protein</fullName>
    </recommendedName>
</protein>
<proteinExistence type="predicted"/>
<dbReference type="AlphaFoldDB" id="A0A841JY89"/>
<comment type="caution">
    <text evidence="1">The sequence shown here is derived from an EMBL/GenBank/DDBJ whole genome shotgun (WGS) entry which is preliminary data.</text>
</comment>
<dbReference type="EMBL" id="JACHEK010000007">
    <property type="protein sequence ID" value="MBB6145595.1"/>
    <property type="molecule type" value="Genomic_DNA"/>
</dbReference>
<reference evidence="1 2" key="1">
    <citation type="submission" date="2020-08" db="EMBL/GenBank/DDBJ databases">
        <title>Genomic Encyclopedia of Type Strains, Phase IV (KMG-IV): sequencing the most valuable type-strain genomes for metagenomic binning, comparative biology and taxonomic classification.</title>
        <authorList>
            <person name="Goeker M."/>
        </authorList>
    </citation>
    <scope>NUCLEOTIDE SEQUENCE [LARGE SCALE GENOMIC DNA]</scope>
    <source>
        <strain evidence="1 2">DSM 103733</strain>
    </source>
</reference>
<evidence type="ECO:0000313" key="1">
    <source>
        <dbReference type="EMBL" id="MBB6145595.1"/>
    </source>
</evidence>
<dbReference type="RefSeq" id="WP_050060649.1">
    <property type="nucleotide sequence ID" value="NZ_JACHEK010000007.1"/>
</dbReference>
<dbReference type="Proteomes" id="UP000538666">
    <property type="component" value="Unassembled WGS sequence"/>
</dbReference>
<organism evidence="1 2">
    <name type="scientific">Silvibacterium bohemicum</name>
    <dbReference type="NCBI Taxonomy" id="1577686"/>
    <lineage>
        <taxon>Bacteria</taxon>
        <taxon>Pseudomonadati</taxon>
        <taxon>Acidobacteriota</taxon>
        <taxon>Terriglobia</taxon>
        <taxon>Terriglobales</taxon>
        <taxon>Acidobacteriaceae</taxon>
        <taxon>Silvibacterium</taxon>
    </lineage>
</organism>
<sequence length="86" mass="9621">MGLLKFDGVLFVVYSNDHLPRHVHGYLGETEAIADLCRDGSITLADRKDAIRPSNAKRSDVKNILDAAALRFEELVALWEKMHGKT</sequence>
<dbReference type="OrthoDB" id="122670at2"/>
<accession>A0A841JY89</accession>
<name>A0A841JY89_9BACT</name>